<dbReference type="NCBIfam" id="TIGR00125">
    <property type="entry name" value="cyt_tran_rel"/>
    <property type="match status" value="1"/>
</dbReference>
<protein>
    <recommendedName>
        <fullName evidence="8">Pantothenate synthetase</fullName>
        <shortName evidence="8">PS</shortName>
        <ecNumber evidence="8">6.3.2.1</ecNumber>
    </recommendedName>
    <alternativeName>
        <fullName evidence="8">Pantoate--beta-alanine ligase</fullName>
    </alternativeName>
    <alternativeName>
        <fullName evidence="8">Pantoate-activating enzyme</fullName>
    </alternativeName>
</protein>
<comment type="catalytic activity">
    <reaction evidence="7 8">
        <text>(R)-pantoate + beta-alanine + ATP = (R)-pantothenate + AMP + diphosphate + H(+)</text>
        <dbReference type="Rhea" id="RHEA:10912"/>
        <dbReference type="ChEBI" id="CHEBI:15378"/>
        <dbReference type="ChEBI" id="CHEBI:15980"/>
        <dbReference type="ChEBI" id="CHEBI:29032"/>
        <dbReference type="ChEBI" id="CHEBI:30616"/>
        <dbReference type="ChEBI" id="CHEBI:33019"/>
        <dbReference type="ChEBI" id="CHEBI:57966"/>
        <dbReference type="ChEBI" id="CHEBI:456215"/>
        <dbReference type="EC" id="6.3.2.1"/>
    </reaction>
</comment>
<dbReference type="PANTHER" id="PTHR21299">
    <property type="entry name" value="CYTIDYLATE KINASE/PANTOATE-BETA-ALANINE LIGASE"/>
    <property type="match status" value="1"/>
</dbReference>
<dbReference type="Gene3D" id="3.40.50.620">
    <property type="entry name" value="HUPs"/>
    <property type="match status" value="1"/>
</dbReference>
<dbReference type="EC" id="6.3.2.1" evidence="8"/>
<evidence type="ECO:0000256" key="6">
    <source>
        <dbReference type="ARBA" id="ARBA00022840"/>
    </source>
</evidence>
<proteinExistence type="inferred from homology"/>
<keyword evidence="6 8" id="KW-0067">ATP-binding</keyword>
<feature type="binding site" evidence="8">
    <location>
        <position position="58"/>
    </location>
    <ligand>
        <name>beta-alanine</name>
        <dbReference type="ChEBI" id="CHEBI:57966"/>
    </ligand>
</feature>
<evidence type="ECO:0000256" key="7">
    <source>
        <dbReference type="ARBA" id="ARBA00048258"/>
    </source>
</evidence>
<comment type="similarity">
    <text evidence="2 8">Belongs to the pantothenate synthetase family.</text>
</comment>
<dbReference type="NCBIfam" id="TIGR00018">
    <property type="entry name" value="panC"/>
    <property type="match status" value="1"/>
</dbReference>
<dbReference type="InterPro" id="IPR014729">
    <property type="entry name" value="Rossmann-like_a/b/a_fold"/>
</dbReference>
<dbReference type="EMBL" id="JBHUOQ010000001">
    <property type="protein sequence ID" value="MFD2829028.1"/>
    <property type="molecule type" value="Genomic_DNA"/>
</dbReference>
<keyword evidence="10" id="KW-1185">Reference proteome</keyword>
<dbReference type="InterPro" id="IPR004821">
    <property type="entry name" value="Cyt_trans-like"/>
</dbReference>
<feature type="binding site" evidence="8">
    <location>
        <position position="58"/>
    </location>
    <ligand>
        <name>(R)-pantoate</name>
        <dbReference type="ChEBI" id="CHEBI:15980"/>
    </ligand>
</feature>
<comment type="function">
    <text evidence="8">Catalyzes the condensation of pantoate with beta-alanine in an ATP-dependent reaction via a pantoyl-adenylate intermediate.</text>
</comment>
<comment type="caution">
    <text evidence="9">The sequence shown here is derived from an EMBL/GenBank/DDBJ whole genome shotgun (WGS) entry which is preliminary data.</text>
</comment>
<comment type="miscellaneous">
    <text evidence="8">The reaction proceeds by a bi uni uni bi ping pong mechanism.</text>
</comment>
<keyword evidence="8" id="KW-0963">Cytoplasm</keyword>
<evidence type="ECO:0000313" key="9">
    <source>
        <dbReference type="EMBL" id="MFD2829028.1"/>
    </source>
</evidence>
<evidence type="ECO:0000256" key="3">
    <source>
        <dbReference type="ARBA" id="ARBA00022598"/>
    </source>
</evidence>
<dbReference type="InterPro" id="IPR042176">
    <property type="entry name" value="Pantoate_ligase_C"/>
</dbReference>
<evidence type="ECO:0000256" key="5">
    <source>
        <dbReference type="ARBA" id="ARBA00022741"/>
    </source>
</evidence>
<feature type="active site" description="Proton donor" evidence="8">
    <location>
        <position position="34"/>
    </location>
</feature>
<organism evidence="9 10">
    <name type="scientific">Corticicoccus populi</name>
    <dbReference type="NCBI Taxonomy" id="1812821"/>
    <lineage>
        <taxon>Bacteria</taxon>
        <taxon>Bacillati</taxon>
        <taxon>Bacillota</taxon>
        <taxon>Bacilli</taxon>
        <taxon>Bacillales</taxon>
        <taxon>Staphylococcaceae</taxon>
        <taxon>Corticicoccus</taxon>
    </lineage>
</organism>
<accession>A0ABW5WSR4</accession>
<dbReference type="InterPro" id="IPR003721">
    <property type="entry name" value="Pantoate_ligase"/>
</dbReference>
<evidence type="ECO:0000256" key="1">
    <source>
        <dbReference type="ARBA" id="ARBA00004990"/>
    </source>
</evidence>
<dbReference type="CDD" id="cd00560">
    <property type="entry name" value="PanC"/>
    <property type="match status" value="1"/>
</dbReference>
<dbReference type="Gene3D" id="3.30.1300.10">
    <property type="entry name" value="Pantoate-beta-alanine ligase, C-terminal domain"/>
    <property type="match status" value="1"/>
</dbReference>
<dbReference type="HAMAP" id="MF_00158">
    <property type="entry name" value="PanC"/>
    <property type="match status" value="1"/>
</dbReference>
<comment type="subunit">
    <text evidence="8">Homodimer.</text>
</comment>
<keyword evidence="3 8" id="KW-0436">Ligase</keyword>
<reference evidence="10" key="1">
    <citation type="journal article" date="2019" name="Int. J. Syst. Evol. Microbiol.">
        <title>The Global Catalogue of Microorganisms (GCM) 10K type strain sequencing project: providing services to taxonomists for standard genome sequencing and annotation.</title>
        <authorList>
            <consortium name="The Broad Institute Genomics Platform"/>
            <consortium name="The Broad Institute Genome Sequencing Center for Infectious Disease"/>
            <person name="Wu L."/>
            <person name="Ma J."/>
        </authorList>
    </citation>
    <scope>NUCLEOTIDE SEQUENCE [LARGE SCALE GENOMIC DNA]</scope>
    <source>
        <strain evidence="10">KCTC 33575</strain>
    </source>
</reference>
<dbReference type="GO" id="GO:0004592">
    <property type="term" value="F:pantoate-beta-alanine ligase activity"/>
    <property type="evidence" value="ECO:0007669"/>
    <property type="project" value="UniProtKB-EC"/>
</dbReference>
<comment type="caution">
    <text evidence="8">Lacks conserved residue(s) required for the propagation of feature annotation.</text>
</comment>
<name>A0ABW5WSR4_9STAP</name>
<keyword evidence="4 8" id="KW-0566">Pantothenate biosynthesis</keyword>
<keyword evidence="5 8" id="KW-0547">Nucleotide-binding</keyword>
<comment type="subcellular location">
    <subcellularLocation>
        <location evidence="8">Cytoplasm</location>
    </subcellularLocation>
</comment>
<comment type="pathway">
    <text evidence="1 8">Cofactor biosynthesis; (R)-pantothenate biosynthesis; (R)-pantothenate from (R)-pantoate and beta-alanine: step 1/1.</text>
</comment>
<feature type="binding site" evidence="8">
    <location>
        <begin position="27"/>
        <end position="34"/>
    </location>
    <ligand>
        <name>ATP</name>
        <dbReference type="ChEBI" id="CHEBI:30616"/>
    </ligand>
</feature>
<evidence type="ECO:0000313" key="10">
    <source>
        <dbReference type="Proteomes" id="UP001597519"/>
    </source>
</evidence>
<evidence type="ECO:0000256" key="8">
    <source>
        <dbReference type="HAMAP-Rule" id="MF_00158"/>
    </source>
</evidence>
<dbReference type="SUPFAM" id="SSF52374">
    <property type="entry name" value="Nucleotidylyl transferase"/>
    <property type="match status" value="1"/>
</dbReference>
<evidence type="ECO:0000256" key="2">
    <source>
        <dbReference type="ARBA" id="ARBA00009256"/>
    </source>
</evidence>
<dbReference type="RefSeq" id="WP_377773401.1">
    <property type="nucleotide sequence ID" value="NZ_JBHUOQ010000001.1"/>
</dbReference>
<feature type="binding site" evidence="8">
    <location>
        <position position="150"/>
    </location>
    <ligand>
        <name>(R)-pantoate</name>
        <dbReference type="ChEBI" id="CHEBI:15980"/>
    </ligand>
</feature>
<feature type="binding site" evidence="8">
    <location>
        <begin position="144"/>
        <end position="147"/>
    </location>
    <ligand>
        <name>ATP</name>
        <dbReference type="ChEBI" id="CHEBI:30616"/>
    </ligand>
</feature>
<dbReference type="Proteomes" id="UP001597519">
    <property type="component" value="Unassembled WGS sequence"/>
</dbReference>
<evidence type="ECO:0000256" key="4">
    <source>
        <dbReference type="ARBA" id="ARBA00022655"/>
    </source>
</evidence>
<feature type="binding site" evidence="8">
    <location>
        <begin position="181"/>
        <end position="184"/>
    </location>
    <ligand>
        <name>ATP</name>
        <dbReference type="ChEBI" id="CHEBI:30616"/>
    </ligand>
</feature>
<gene>
    <name evidence="8 9" type="primary">panC</name>
    <name evidence="9" type="ORF">ACFSX4_01020</name>
</gene>
<sequence>MKTTASIEELRGFLKASQGESALVPTMGYLHSGHMKLVEQAKRQADVCIVSIFVNPLQFGPDEDFDEYPRDLKRDLALCEAHGVDFVFHPDVDEMYPEAPEVNLGLKHMSSVLDGISRPGHFEGVITVVNKLFNIIRPDYAVFGEKDRQQLMIVKRLVQDFNHDLEIIGVETERERDGLAKSSRNVNLTMSEREEAPSIHAALTHGRQLIEAGHVSTEDVIREVTDFIETRISGKVDSIDIYSYPDLKEVVKIKEDIVIFAAVKFSKARLIDNMLVKNNV</sequence>
<dbReference type="PANTHER" id="PTHR21299:SF1">
    <property type="entry name" value="PANTOATE--BETA-ALANINE LIGASE"/>
    <property type="match status" value="1"/>
</dbReference>
<dbReference type="Pfam" id="PF02569">
    <property type="entry name" value="Pantoate_ligase"/>
    <property type="match status" value="1"/>
</dbReference>